<gene>
    <name evidence="1" type="ORF">IAC78_01560</name>
</gene>
<dbReference type="Proteomes" id="UP000823629">
    <property type="component" value="Unassembled WGS sequence"/>
</dbReference>
<dbReference type="EMBL" id="JADING010000046">
    <property type="protein sequence ID" value="MBO8414155.1"/>
    <property type="molecule type" value="Genomic_DNA"/>
</dbReference>
<evidence type="ECO:0000313" key="1">
    <source>
        <dbReference type="EMBL" id="MBO8414155.1"/>
    </source>
</evidence>
<protein>
    <submittedName>
        <fullName evidence="1">Uncharacterized protein</fullName>
    </submittedName>
</protein>
<organism evidence="1 2">
    <name type="scientific">Candidatus Scatoplasma merdavium</name>
    <dbReference type="NCBI Taxonomy" id="2840932"/>
    <lineage>
        <taxon>Bacteria</taxon>
        <taxon>Bacillati</taxon>
        <taxon>Bacillota</taxon>
        <taxon>Bacilli</taxon>
        <taxon>Bacillales</taxon>
        <taxon>Candidatus Scatoplasma</taxon>
    </lineage>
</organism>
<comment type="caution">
    <text evidence="1">The sequence shown here is derived from an EMBL/GenBank/DDBJ whole genome shotgun (WGS) entry which is preliminary data.</text>
</comment>
<proteinExistence type="predicted"/>
<sequence>MKKYFNKKIFTAIIFCFLLLTTSSVFSLFYFSLNTSATIGGEENLLVDDIAENYNMDPSDRLASDYYEVSFFPNPRAATASDANSIHNYYLNYTDIPTTSTSQSSLTGWGQVFYSGNDQATYGKQLSYSSSGQEYIQENDNEKYYFGNYFYGTGTLFDGYWGNYVNKSDDNSEQPPVSSYAVTDKNNFAKPIDRTVYQAVTPSLLYEIENTYQPATATRDQGQWPMTFNGWSYSQNVAANHGYGWQGDFKLYDFGMDLEAYDMMKPDGTIATEAERGQPAIDGTLIGDHKVYLYAVYTSGKDYAQYIASTEGGYGDISDSDYGSRFDSLRITKKDGGKEVTSKYMAFKSTQDGYKPTNGNIRTDYGYYYYNGLTIMPDESNTYFDLAFGLANSKGWDGTWGEGENYNTSQSQLINLQGNYNVYVYLMKNNFDVNEGNWPFERHTYHYNFADAQNNEAYDRASDVGITIDKAWLDVFVNEENGTNPILPKDLRSKINNNQIRKIIDTGGSQKYYATQEKNRFAKTVDFRAIILVERNYEFRLTGNLMHSFNYDDSEHVMYGSSSNGIVDTSTYYLERVYLSNNSDQLFNYHYNYEGESFNSLFKENVFTFHADRGRLNYKVSINDNDVDYPDTADYIQHASGTNDEAAFNNGNGEYDYYLPNNPNNIIESVDGKIGYNDKLLKFVGNTGYYDLKVKVEYSATNGQDAKINNVIVSVKPSKLKAFIKIYKDDLTERYESVFINHSATPTYLVSSDTNHEFSTNITINYDDKLFNNGTHSFKDIIDSLSEGEALINHVTQKPITENDFPMNIDRSYIFYIGTVE</sequence>
<reference evidence="1" key="2">
    <citation type="journal article" date="2021" name="PeerJ">
        <title>Extensive microbial diversity within the chicken gut microbiome revealed by metagenomics and culture.</title>
        <authorList>
            <person name="Gilroy R."/>
            <person name="Ravi A."/>
            <person name="Getino M."/>
            <person name="Pursley I."/>
            <person name="Horton D.L."/>
            <person name="Alikhan N.F."/>
            <person name="Baker D."/>
            <person name="Gharbi K."/>
            <person name="Hall N."/>
            <person name="Watson M."/>
            <person name="Adriaenssens E.M."/>
            <person name="Foster-Nyarko E."/>
            <person name="Jarju S."/>
            <person name="Secka A."/>
            <person name="Antonio M."/>
            <person name="Oren A."/>
            <person name="Chaudhuri R.R."/>
            <person name="La Ragione R."/>
            <person name="Hildebrand F."/>
            <person name="Pallen M.J."/>
        </authorList>
    </citation>
    <scope>NUCLEOTIDE SEQUENCE</scope>
    <source>
        <strain evidence="1">1748</strain>
    </source>
</reference>
<dbReference type="AlphaFoldDB" id="A0A9D9D6D3"/>
<reference evidence="1" key="1">
    <citation type="submission" date="2020-10" db="EMBL/GenBank/DDBJ databases">
        <authorList>
            <person name="Gilroy R."/>
        </authorList>
    </citation>
    <scope>NUCLEOTIDE SEQUENCE</scope>
    <source>
        <strain evidence="1">1748</strain>
    </source>
</reference>
<evidence type="ECO:0000313" key="2">
    <source>
        <dbReference type="Proteomes" id="UP000823629"/>
    </source>
</evidence>
<accession>A0A9D9D6D3</accession>
<name>A0A9D9D6D3_9BACL</name>